<dbReference type="Proteomes" id="UP001056500">
    <property type="component" value="Chromosome"/>
</dbReference>
<name>A0ABY4WC47_9BACL</name>
<dbReference type="PANTHER" id="PTHR30096">
    <property type="entry name" value="4,5-DOPA DIOXYGENASE EXTRADIOL-LIKE PROTEIN"/>
    <property type="match status" value="1"/>
</dbReference>
<reference evidence="7" key="1">
    <citation type="submission" date="2022-06" db="EMBL/GenBank/DDBJ databases">
        <title>Genome sequencing of Brevibacillus sp. BB3-R1.</title>
        <authorList>
            <person name="Heo J."/>
            <person name="Lee D."/>
            <person name="Won M."/>
            <person name="Han B.-H."/>
            <person name="Hong S.-B."/>
            <person name="Kwon S.-W."/>
        </authorList>
    </citation>
    <scope>NUCLEOTIDE SEQUENCE</scope>
    <source>
        <strain evidence="7">BB3-R1</strain>
    </source>
</reference>
<evidence type="ECO:0000256" key="2">
    <source>
        <dbReference type="ARBA" id="ARBA00007581"/>
    </source>
</evidence>
<evidence type="ECO:0000256" key="1">
    <source>
        <dbReference type="ARBA" id="ARBA00001947"/>
    </source>
</evidence>
<proteinExistence type="inferred from homology"/>
<dbReference type="SUPFAM" id="SSF53213">
    <property type="entry name" value="LigB-like"/>
    <property type="match status" value="1"/>
</dbReference>
<keyword evidence="3" id="KW-0479">Metal-binding</keyword>
<evidence type="ECO:0000256" key="5">
    <source>
        <dbReference type="ARBA" id="ARBA00023002"/>
    </source>
</evidence>
<keyword evidence="7" id="KW-0223">Dioxygenase</keyword>
<dbReference type="Pfam" id="PF02900">
    <property type="entry name" value="LigB"/>
    <property type="match status" value="1"/>
</dbReference>
<dbReference type="PIRSF" id="PIRSF006157">
    <property type="entry name" value="Doxgns_DODA"/>
    <property type="match status" value="1"/>
</dbReference>
<dbReference type="PANTHER" id="PTHR30096:SF0">
    <property type="entry name" value="4,5-DOPA DIOXYGENASE EXTRADIOL-LIKE PROTEIN"/>
    <property type="match status" value="1"/>
</dbReference>
<accession>A0ABY4WC47</accession>
<dbReference type="EMBL" id="CP098755">
    <property type="protein sequence ID" value="USG64752.1"/>
    <property type="molecule type" value="Genomic_DNA"/>
</dbReference>
<comment type="similarity">
    <text evidence="2">Belongs to the DODA-type extradiol aromatic ring-opening dioxygenase family.</text>
</comment>
<dbReference type="InterPro" id="IPR014436">
    <property type="entry name" value="Extradiol_dOase_DODA"/>
</dbReference>
<evidence type="ECO:0000256" key="4">
    <source>
        <dbReference type="ARBA" id="ARBA00022833"/>
    </source>
</evidence>
<evidence type="ECO:0000313" key="8">
    <source>
        <dbReference type="Proteomes" id="UP001056500"/>
    </source>
</evidence>
<evidence type="ECO:0000313" key="7">
    <source>
        <dbReference type="EMBL" id="USG64752.1"/>
    </source>
</evidence>
<dbReference type="GO" id="GO:0051213">
    <property type="term" value="F:dioxygenase activity"/>
    <property type="evidence" value="ECO:0007669"/>
    <property type="project" value="UniProtKB-KW"/>
</dbReference>
<feature type="domain" description="Extradiol ring-cleavage dioxygenase class III enzyme subunit B" evidence="6">
    <location>
        <begin position="20"/>
        <end position="257"/>
    </location>
</feature>
<dbReference type="RefSeq" id="WP_251871863.1">
    <property type="nucleotide sequence ID" value="NZ_CP098755.1"/>
</dbReference>
<keyword evidence="8" id="KW-1185">Reference proteome</keyword>
<dbReference type="InterPro" id="IPR004183">
    <property type="entry name" value="Xdiol_dOase_suB"/>
</dbReference>
<evidence type="ECO:0000259" key="6">
    <source>
        <dbReference type="Pfam" id="PF02900"/>
    </source>
</evidence>
<sequence>MTMPSLFLAHGAPLLAIESNAYTQALRQLAEELPRPKAILIFSAHWESAVQAVGTTEYQSTIHDFGGFPQELYEIQYPAKGDPGLAAETIRLMADAGISAKAEPVRGLDHGAWVVLRLMYPKADIPVVSLSVNPLLPPAKQYEIGKALQPLRDRDILIIGSGGTVHNFSYINMRSNTGAGDAWAVQFEEWLKEKIEAWDTESVFSYETLAPHARQAVPAHGQEHFVPLLYAMGAADEARVAARTHISFRYGSLSHVIWQFGKN</sequence>
<evidence type="ECO:0000256" key="3">
    <source>
        <dbReference type="ARBA" id="ARBA00022723"/>
    </source>
</evidence>
<dbReference type="Gene3D" id="3.40.830.10">
    <property type="entry name" value="LigB-like"/>
    <property type="match status" value="1"/>
</dbReference>
<keyword evidence="5" id="KW-0560">Oxidoreductase</keyword>
<comment type="cofactor">
    <cofactor evidence="1">
        <name>Zn(2+)</name>
        <dbReference type="ChEBI" id="CHEBI:29105"/>
    </cofactor>
</comment>
<gene>
    <name evidence="7" type="ORF">NDK47_21900</name>
</gene>
<keyword evidence="4" id="KW-0862">Zinc</keyword>
<organism evidence="7 8">
    <name type="scientific">Brevibacillus ruminantium</name>
    <dbReference type="NCBI Taxonomy" id="2950604"/>
    <lineage>
        <taxon>Bacteria</taxon>
        <taxon>Bacillati</taxon>
        <taxon>Bacillota</taxon>
        <taxon>Bacilli</taxon>
        <taxon>Bacillales</taxon>
        <taxon>Paenibacillaceae</taxon>
        <taxon>Brevibacillus</taxon>
    </lineage>
</organism>
<protein>
    <submittedName>
        <fullName evidence="7">Dioxygenase</fullName>
    </submittedName>
</protein>
<dbReference type="CDD" id="cd07363">
    <property type="entry name" value="45_DOPA_Dioxygenase"/>
    <property type="match status" value="1"/>
</dbReference>